<protein>
    <submittedName>
        <fullName evidence="3">FecR family protein</fullName>
    </submittedName>
</protein>
<dbReference type="PIRSF" id="PIRSF018266">
    <property type="entry name" value="FecR"/>
    <property type="match status" value="1"/>
</dbReference>
<dbReference type="Proteomes" id="UP000244189">
    <property type="component" value="Unassembled WGS sequence"/>
</dbReference>
<sequence>MDATTQDPIDTAAAWHARIDSPDMDWAGFGDWLAADPSHRTAYDSIALLDAEIGAAAPAITALLPANDDGVADAQPAVAARPTRWRWMAAGTGGALAAGLALLLVAPAVTPGDSGVQTYATGPGETRAVTLADGSAMQLDRGSRVSVSGGRTPLIEVADGAASFSVRHDPSRTLIVRAGGYVVRDIGTRFAVVSAGGRISVAVAQGSVSVAPQTADGSAPTTLVAGQRIDIDPAAGIAERRAVAPTSVADWTDGRLDYDGAPLPLVVADISRYARTPLVVDPSAAGLRFSGVLTIGDGSRLLDQLRAVLPLRLRRADGVVHIERSSQR</sequence>
<dbReference type="PANTHER" id="PTHR30273">
    <property type="entry name" value="PERIPLASMIC SIGNAL SENSOR AND SIGMA FACTOR ACTIVATOR FECR-RELATED"/>
    <property type="match status" value="1"/>
</dbReference>
<name>A0A2T5GKN0_9SPHN</name>
<evidence type="ECO:0000313" key="3">
    <source>
        <dbReference type="EMBL" id="PTQ59859.1"/>
    </source>
</evidence>
<dbReference type="RefSeq" id="WP_107958631.1">
    <property type="nucleotide sequence ID" value="NZ_QAOG01000004.1"/>
</dbReference>
<gene>
    <name evidence="3" type="ORF">C8J26_2713</name>
</gene>
<dbReference type="GO" id="GO:0016989">
    <property type="term" value="F:sigma factor antagonist activity"/>
    <property type="evidence" value="ECO:0007669"/>
    <property type="project" value="TreeGrafter"/>
</dbReference>
<evidence type="ECO:0000313" key="4">
    <source>
        <dbReference type="Proteomes" id="UP000244189"/>
    </source>
</evidence>
<dbReference type="InterPro" id="IPR032623">
    <property type="entry name" value="FecR_N"/>
</dbReference>
<accession>A0A2T5GKN0</accession>
<dbReference type="Pfam" id="PF16220">
    <property type="entry name" value="DUF4880"/>
    <property type="match status" value="1"/>
</dbReference>
<feature type="domain" description="FecR N-terminal" evidence="2">
    <location>
        <begin position="11"/>
        <end position="47"/>
    </location>
</feature>
<organism evidence="3 4">
    <name type="scientific">Sphingomonas aurantiaca</name>
    <dbReference type="NCBI Taxonomy" id="185949"/>
    <lineage>
        <taxon>Bacteria</taxon>
        <taxon>Pseudomonadati</taxon>
        <taxon>Pseudomonadota</taxon>
        <taxon>Alphaproteobacteria</taxon>
        <taxon>Sphingomonadales</taxon>
        <taxon>Sphingomonadaceae</taxon>
        <taxon>Sphingomonas</taxon>
    </lineage>
</organism>
<proteinExistence type="predicted"/>
<dbReference type="AlphaFoldDB" id="A0A2T5GKN0"/>
<dbReference type="Gene3D" id="2.60.120.1440">
    <property type="match status" value="1"/>
</dbReference>
<dbReference type="EMBL" id="QAOG01000004">
    <property type="protein sequence ID" value="PTQ59859.1"/>
    <property type="molecule type" value="Genomic_DNA"/>
</dbReference>
<dbReference type="Pfam" id="PF04773">
    <property type="entry name" value="FecR"/>
    <property type="match status" value="1"/>
</dbReference>
<keyword evidence="4" id="KW-1185">Reference proteome</keyword>
<comment type="caution">
    <text evidence="3">The sequence shown here is derived from an EMBL/GenBank/DDBJ whole genome shotgun (WGS) entry which is preliminary data.</text>
</comment>
<reference evidence="3 4" key="1">
    <citation type="submission" date="2018-04" db="EMBL/GenBank/DDBJ databases">
        <title>Genomic Encyclopedia of Type Strains, Phase III (KMG-III): the genomes of soil and plant-associated and newly described type strains.</title>
        <authorList>
            <person name="Whitman W."/>
        </authorList>
    </citation>
    <scope>NUCLEOTIDE SEQUENCE [LARGE SCALE GENOMIC DNA]</scope>
    <source>
        <strain evidence="3 4">MA101b</strain>
    </source>
</reference>
<evidence type="ECO:0000259" key="1">
    <source>
        <dbReference type="Pfam" id="PF04773"/>
    </source>
</evidence>
<dbReference type="InterPro" id="IPR012373">
    <property type="entry name" value="Ferrdict_sens_TM"/>
</dbReference>
<dbReference type="InterPro" id="IPR006860">
    <property type="entry name" value="FecR"/>
</dbReference>
<evidence type="ECO:0000259" key="2">
    <source>
        <dbReference type="Pfam" id="PF16220"/>
    </source>
</evidence>
<feature type="domain" description="FecR protein" evidence="1">
    <location>
        <begin position="118"/>
        <end position="208"/>
    </location>
</feature>
<dbReference type="PANTHER" id="PTHR30273:SF2">
    <property type="entry name" value="PROTEIN FECR"/>
    <property type="match status" value="1"/>
</dbReference>